<dbReference type="InterPro" id="IPR012338">
    <property type="entry name" value="Beta-lactam/transpept-like"/>
</dbReference>
<dbReference type="PANTHER" id="PTHR46825">
    <property type="entry name" value="D-ALANYL-D-ALANINE-CARBOXYPEPTIDASE/ENDOPEPTIDASE AMPH"/>
    <property type="match status" value="1"/>
</dbReference>
<protein>
    <submittedName>
        <fullName evidence="2">Beta-lactamase family protein</fullName>
    </submittedName>
</protein>
<evidence type="ECO:0000313" key="2">
    <source>
        <dbReference type="EMBL" id="MCE5169929.1"/>
    </source>
</evidence>
<dbReference type="EMBL" id="JAJNBZ010000007">
    <property type="protein sequence ID" value="MCE5169929.1"/>
    <property type="molecule type" value="Genomic_DNA"/>
</dbReference>
<sequence length="75" mass="8203">MRQALDSHIQQAVAQKQFGGSVLVAKEGEIMLRCGYGMANIELEVPNTPEMKFRIGSITKPFTATAIMQYAAGTR</sequence>
<dbReference type="PANTHER" id="PTHR46825:SF9">
    <property type="entry name" value="BETA-LACTAMASE-RELATED DOMAIN-CONTAINING PROTEIN"/>
    <property type="match status" value="1"/>
</dbReference>
<gene>
    <name evidence="2" type="ORF">LQV63_11460</name>
</gene>
<proteinExistence type="predicted"/>
<comment type="caution">
    <text evidence="2">The sequence shown here is derived from an EMBL/GenBank/DDBJ whole genome shotgun (WGS) entry which is preliminary data.</text>
</comment>
<feature type="domain" description="Beta-lactamase-related" evidence="1">
    <location>
        <begin position="5"/>
        <end position="70"/>
    </location>
</feature>
<dbReference type="Gene3D" id="3.40.710.10">
    <property type="entry name" value="DD-peptidase/beta-lactamase superfamily"/>
    <property type="match status" value="1"/>
</dbReference>
<evidence type="ECO:0000259" key="1">
    <source>
        <dbReference type="Pfam" id="PF00144"/>
    </source>
</evidence>
<accession>A0ABS8YK52</accession>
<dbReference type="InterPro" id="IPR001466">
    <property type="entry name" value="Beta-lactam-related"/>
</dbReference>
<dbReference type="RefSeq" id="WP_233696800.1">
    <property type="nucleotide sequence ID" value="NZ_JAJNBZ010000007.1"/>
</dbReference>
<evidence type="ECO:0000313" key="3">
    <source>
        <dbReference type="Proteomes" id="UP001199916"/>
    </source>
</evidence>
<reference evidence="2 3" key="1">
    <citation type="submission" date="2021-11" db="EMBL/GenBank/DDBJ databases">
        <title>Draft genome sequence of Paenibacillus profundus YoMME, a new Gram-positive bacteria with exoelectrogenic properties.</title>
        <authorList>
            <person name="Hubenova Y."/>
            <person name="Hubenova E."/>
            <person name="Manasiev Y."/>
            <person name="Peykov S."/>
            <person name="Mitov M."/>
        </authorList>
    </citation>
    <scope>NUCLEOTIDE SEQUENCE [LARGE SCALE GENOMIC DNA]</scope>
    <source>
        <strain evidence="2 3">YoMME</strain>
    </source>
</reference>
<organism evidence="2 3">
    <name type="scientific">Paenibacillus profundus</name>
    <dbReference type="NCBI Taxonomy" id="1173085"/>
    <lineage>
        <taxon>Bacteria</taxon>
        <taxon>Bacillati</taxon>
        <taxon>Bacillota</taxon>
        <taxon>Bacilli</taxon>
        <taxon>Bacillales</taxon>
        <taxon>Paenibacillaceae</taxon>
        <taxon>Paenibacillus</taxon>
    </lineage>
</organism>
<dbReference type="SUPFAM" id="SSF56601">
    <property type="entry name" value="beta-lactamase/transpeptidase-like"/>
    <property type="match status" value="1"/>
</dbReference>
<dbReference type="Pfam" id="PF00144">
    <property type="entry name" value="Beta-lactamase"/>
    <property type="match status" value="1"/>
</dbReference>
<name>A0ABS8YK52_9BACL</name>
<dbReference type="InterPro" id="IPR050491">
    <property type="entry name" value="AmpC-like"/>
</dbReference>
<keyword evidence="3" id="KW-1185">Reference proteome</keyword>
<dbReference type="Proteomes" id="UP001199916">
    <property type="component" value="Unassembled WGS sequence"/>
</dbReference>